<comment type="function">
    <text evidence="6">Has a glutathione-disulfide oxidoreductase activity in the presence of NADPH and glutathione reductase. Reduces low molecular weight disulfides and proteins.</text>
</comment>
<organism evidence="8 9">
    <name type="scientific">Aromatoleum aromaticum (strain DSM 19018 / LMG 30748 / EbN1)</name>
    <name type="common">Azoarcus sp. (strain EbN1)</name>
    <dbReference type="NCBI Taxonomy" id="76114"/>
    <lineage>
        <taxon>Bacteria</taxon>
        <taxon>Pseudomonadati</taxon>
        <taxon>Pseudomonadota</taxon>
        <taxon>Betaproteobacteria</taxon>
        <taxon>Rhodocyclales</taxon>
        <taxon>Rhodocyclaceae</taxon>
        <taxon>Aromatoleum</taxon>
    </lineage>
</organism>
<dbReference type="eggNOG" id="COG0695">
    <property type="taxonomic scope" value="Bacteria"/>
</dbReference>
<dbReference type="PANTHER" id="PTHR45694:SF18">
    <property type="entry name" value="GLUTAREDOXIN-1-RELATED"/>
    <property type="match status" value="1"/>
</dbReference>
<dbReference type="Pfam" id="PF00462">
    <property type="entry name" value="Glutaredoxin"/>
    <property type="match status" value="1"/>
</dbReference>
<dbReference type="PROSITE" id="PS00195">
    <property type="entry name" value="GLUTAREDOXIN_1"/>
    <property type="match status" value="1"/>
</dbReference>
<keyword evidence="5 6" id="KW-0676">Redox-active center</keyword>
<name>Q5P7N2_AROAE</name>
<evidence type="ECO:0000313" key="8">
    <source>
        <dbReference type="EMBL" id="CAI06679.1"/>
    </source>
</evidence>
<dbReference type="PANTHER" id="PTHR45694">
    <property type="entry name" value="GLUTAREDOXIN 2"/>
    <property type="match status" value="1"/>
</dbReference>
<dbReference type="GO" id="GO:0015038">
    <property type="term" value="F:glutathione disulfide oxidoreductase activity"/>
    <property type="evidence" value="ECO:0007669"/>
    <property type="project" value="UniProtKB-UniRule"/>
</dbReference>
<dbReference type="CDD" id="cd03418">
    <property type="entry name" value="GRX_GRXb_1_3_like"/>
    <property type="match status" value="1"/>
</dbReference>
<dbReference type="SUPFAM" id="SSF52833">
    <property type="entry name" value="Thioredoxin-like"/>
    <property type="match status" value="1"/>
</dbReference>
<dbReference type="InterPro" id="IPR014025">
    <property type="entry name" value="Glutaredoxin_subgr"/>
</dbReference>
<evidence type="ECO:0000256" key="3">
    <source>
        <dbReference type="ARBA" id="ARBA00022982"/>
    </source>
</evidence>
<dbReference type="EMBL" id="CR555306">
    <property type="protein sequence ID" value="CAI06679.1"/>
    <property type="molecule type" value="Genomic_DNA"/>
</dbReference>
<dbReference type="KEGG" id="eba:ebA1054"/>
<dbReference type="RefSeq" id="WP_011236409.1">
    <property type="nucleotide sequence ID" value="NC_006513.1"/>
</dbReference>
<dbReference type="NCBIfam" id="TIGR02181">
    <property type="entry name" value="GRX_bact"/>
    <property type="match status" value="1"/>
</dbReference>
<dbReference type="PRINTS" id="PR00160">
    <property type="entry name" value="GLUTAREDOXIN"/>
</dbReference>
<evidence type="ECO:0000256" key="1">
    <source>
        <dbReference type="ARBA" id="ARBA00007787"/>
    </source>
</evidence>
<comment type="similarity">
    <text evidence="1 6">Belongs to the glutaredoxin family.</text>
</comment>
<dbReference type="Proteomes" id="UP000006552">
    <property type="component" value="Chromosome"/>
</dbReference>
<dbReference type="AlphaFoldDB" id="Q5P7N2"/>
<dbReference type="GO" id="GO:0005737">
    <property type="term" value="C:cytoplasm"/>
    <property type="evidence" value="ECO:0007669"/>
    <property type="project" value="TreeGrafter"/>
</dbReference>
<reference evidence="8 9" key="1">
    <citation type="journal article" date="2005" name="Arch. Microbiol.">
        <title>The genome sequence of an anaerobic aromatic-degrading denitrifying bacterium, strain EbN1.</title>
        <authorList>
            <person name="Rabus R."/>
            <person name="Kube M."/>
            <person name="Heider J."/>
            <person name="Beck A."/>
            <person name="Heitmann K."/>
            <person name="Widdel F."/>
            <person name="Reinhardt R."/>
        </authorList>
    </citation>
    <scope>NUCLEOTIDE SEQUENCE [LARGE SCALE GENOMIC DNA]</scope>
    <source>
        <strain evidence="8 9">EbN1</strain>
    </source>
</reference>
<dbReference type="STRING" id="76114.ebA1054"/>
<dbReference type="InterPro" id="IPR002109">
    <property type="entry name" value="Glutaredoxin"/>
</dbReference>
<dbReference type="GO" id="GO:0045454">
    <property type="term" value="P:cell redox homeostasis"/>
    <property type="evidence" value="ECO:0007669"/>
    <property type="project" value="InterPro"/>
</dbReference>
<accession>Q5P7N2</accession>
<sequence>MAKIRMYATNVCPYCVRAEQLLKRKGVTDIEKIRVDQDPSLRDEMIRLTGRRTVPQIFIGDLHVGGCDDLFDLDHAGKLDSLLAAP</sequence>
<keyword evidence="9" id="KW-1185">Reference proteome</keyword>
<evidence type="ECO:0000313" key="9">
    <source>
        <dbReference type="Proteomes" id="UP000006552"/>
    </source>
</evidence>
<dbReference type="HOGENOM" id="CLU_026126_7_3_4"/>
<dbReference type="GO" id="GO:0034599">
    <property type="term" value="P:cellular response to oxidative stress"/>
    <property type="evidence" value="ECO:0007669"/>
    <property type="project" value="TreeGrafter"/>
</dbReference>
<keyword evidence="4" id="KW-1015">Disulfide bond</keyword>
<evidence type="ECO:0000256" key="6">
    <source>
        <dbReference type="RuleBase" id="RU364065"/>
    </source>
</evidence>
<evidence type="ECO:0000256" key="4">
    <source>
        <dbReference type="ARBA" id="ARBA00023157"/>
    </source>
</evidence>
<feature type="domain" description="Glutaredoxin" evidence="7">
    <location>
        <begin position="5"/>
        <end position="64"/>
    </location>
</feature>
<dbReference type="Gene3D" id="3.40.30.10">
    <property type="entry name" value="Glutaredoxin"/>
    <property type="match status" value="1"/>
</dbReference>
<dbReference type="PROSITE" id="PS51354">
    <property type="entry name" value="GLUTAREDOXIN_2"/>
    <property type="match status" value="1"/>
</dbReference>
<gene>
    <name evidence="8" type="ORF">ebA1054</name>
</gene>
<dbReference type="InterPro" id="IPR036249">
    <property type="entry name" value="Thioredoxin-like_sf"/>
</dbReference>
<keyword evidence="6" id="KW-0963">Cytoplasm</keyword>
<evidence type="ECO:0000256" key="5">
    <source>
        <dbReference type="ARBA" id="ARBA00023284"/>
    </source>
</evidence>
<keyword evidence="2 6" id="KW-0813">Transport</keyword>
<evidence type="ECO:0000259" key="7">
    <source>
        <dbReference type="Pfam" id="PF00462"/>
    </source>
</evidence>
<dbReference type="InterPro" id="IPR011767">
    <property type="entry name" value="GLR_AS"/>
</dbReference>
<dbReference type="InterPro" id="IPR011900">
    <property type="entry name" value="GRX_bact"/>
</dbReference>
<keyword evidence="3 6" id="KW-0249">Electron transport</keyword>
<evidence type="ECO:0000256" key="2">
    <source>
        <dbReference type="ARBA" id="ARBA00022448"/>
    </source>
</evidence>
<protein>
    <recommendedName>
        <fullName evidence="6">Glutaredoxin</fullName>
    </recommendedName>
</protein>
<proteinExistence type="inferred from homology"/>